<proteinExistence type="predicted"/>
<evidence type="ECO:0000259" key="1">
    <source>
        <dbReference type="Pfam" id="PF09643"/>
    </source>
</evidence>
<dbReference type="Gene3D" id="2.30.30.290">
    <property type="entry name" value="YopX-like domains"/>
    <property type="match status" value="1"/>
</dbReference>
<name>A0ABW5XX38_9BACL</name>
<dbReference type="SUPFAM" id="SSF159006">
    <property type="entry name" value="YopX-like"/>
    <property type="match status" value="1"/>
</dbReference>
<organism evidence="2 3">
    <name type="scientific">Kurthia populi</name>
    <dbReference type="NCBI Taxonomy" id="1562132"/>
    <lineage>
        <taxon>Bacteria</taxon>
        <taxon>Bacillati</taxon>
        <taxon>Bacillota</taxon>
        <taxon>Bacilli</taxon>
        <taxon>Bacillales</taxon>
        <taxon>Caryophanaceae</taxon>
        <taxon>Kurthia</taxon>
    </lineage>
</organism>
<keyword evidence="3" id="KW-1185">Reference proteome</keyword>
<sequence length="128" mass="15062">MREIKFRGKKIDGDWYYGDLITETREFNRTCDKAYILPYWETLNGPIFVDKESVGQYTGLKDKNGREIFEGDIYHMGDPRITYTVVWHDTGLDGKQNGSSSYVGLSYWQDRIEVIDNVYENKNLLEEK</sequence>
<evidence type="ECO:0000313" key="3">
    <source>
        <dbReference type="Proteomes" id="UP001597568"/>
    </source>
</evidence>
<evidence type="ECO:0000313" key="2">
    <source>
        <dbReference type="EMBL" id="MFD2867501.1"/>
    </source>
</evidence>
<dbReference type="EMBL" id="JBHUOR010000018">
    <property type="protein sequence ID" value="MFD2867501.1"/>
    <property type="molecule type" value="Genomic_DNA"/>
</dbReference>
<accession>A0ABW5XX38</accession>
<gene>
    <name evidence="2" type="ORF">ACFSY7_03155</name>
</gene>
<feature type="domain" description="YopX protein" evidence="1">
    <location>
        <begin position="5"/>
        <end position="126"/>
    </location>
</feature>
<comment type="caution">
    <text evidence="2">The sequence shown here is derived from an EMBL/GenBank/DDBJ whole genome shotgun (WGS) entry which is preliminary data.</text>
</comment>
<dbReference type="InterPro" id="IPR019096">
    <property type="entry name" value="YopX_protein"/>
</dbReference>
<dbReference type="RefSeq" id="WP_380146790.1">
    <property type="nucleotide sequence ID" value="NZ_JBHUOR010000018.1"/>
</dbReference>
<dbReference type="InterPro" id="IPR023385">
    <property type="entry name" value="YopX-like_C"/>
</dbReference>
<dbReference type="Proteomes" id="UP001597568">
    <property type="component" value="Unassembled WGS sequence"/>
</dbReference>
<protein>
    <submittedName>
        <fullName evidence="2">YopX family protein</fullName>
    </submittedName>
</protein>
<reference evidence="3" key="1">
    <citation type="journal article" date="2019" name="Int. J. Syst. Evol. Microbiol.">
        <title>The Global Catalogue of Microorganisms (GCM) 10K type strain sequencing project: providing services to taxonomists for standard genome sequencing and annotation.</title>
        <authorList>
            <consortium name="The Broad Institute Genomics Platform"/>
            <consortium name="The Broad Institute Genome Sequencing Center for Infectious Disease"/>
            <person name="Wu L."/>
            <person name="Ma J."/>
        </authorList>
    </citation>
    <scope>NUCLEOTIDE SEQUENCE [LARGE SCALE GENOMIC DNA]</scope>
    <source>
        <strain evidence="3">KCTC 33522</strain>
    </source>
</reference>
<dbReference type="Pfam" id="PF09643">
    <property type="entry name" value="YopX"/>
    <property type="match status" value="1"/>
</dbReference>